<reference evidence="7" key="2">
    <citation type="submission" date="2023-06" db="EMBL/GenBank/DDBJ databases">
        <authorList>
            <person name="Kobayashi Y."/>
            <person name="Kayamori A."/>
            <person name="Aoki K."/>
            <person name="Shiwa Y."/>
            <person name="Fujita N."/>
            <person name="Sugita T."/>
            <person name="Iwasaki W."/>
            <person name="Tanaka N."/>
            <person name="Takashima M."/>
        </authorList>
    </citation>
    <scope>NUCLEOTIDE SEQUENCE</scope>
    <source>
        <strain evidence="7">HIS016</strain>
    </source>
</reference>
<dbReference type="GO" id="GO:0043124">
    <property type="term" value="P:negative regulation of canonical NF-kappaB signal transduction"/>
    <property type="evidence" value="ECO:0007669"/>
    <property type="project" value="InterPro"/>
</dbReference>
<reference evidence="7" key="1">
    <citation type="journal article" date="2023" name="BMC Genomics">
        <title>Chromosome-level genome assemblies of Cutaneotrichosporon spp. (Trichosporonales, Basidiomycota) reveal imbalanced evolution between nucleotide sequences and chromosome synteny.</title>
        <authorList>
            <person name="Kobayashi Y."/>
            <person name="Kayamori A."/>
            <person name="Aoki K."/>
            <person name="Shiwa Y."/>
            <person name="Matsutani M."/>
            <person name="Fujita N."/>
            <person name="Sugita T."/>
            <person name="Iwasaki W."/>
            <person name="Tanaka N."/>
            <person name="Takashima M."/>
        </authorList>
    </citation>
    <scope>NUCLEOTIDE SEQUENCE</scope>
    <source>
        <strain evidence="7">HIS016</strain>
    </source>
</reference>
<keyword evidence="3" id="KW-0677">Repeat</keyword>
<dbReference type="EMBL" id="BTCM01000003">
    <property type="protein sequence ID" value="GMK56936.1"/>
    <property type="molecule type" value="Genomic_DNA"/>
</dbReference>
<evidence type="ECO:0000313" key="8">
    <source>
        <dbReference type="Proteomes" id="UP001222932"/>
    </source>
</evidence>
<organism evidence="7 8">
    <name type="scientific">Cutaneotrichosporon spelunceum</name>
    <dbReference type="NCBI Taxonomy" id="1672016"/>
    <lineage>
        <taxon>Eukaryota</taxon>
        <taxon>Fungi</taxon>
        <taxon>Dikarya</taxon>
        <taxon>Basidiomycota</taxon>
        <taxon>Agaricomycotina</taxon>
        <taxon>Tremellomycetes</taxon>
        <taxon>Trichosporonales</taxon>
        <taxon>Trichosporonaceae</taxon>
        <taxon>Cutaneotrichosporon</taxon>
    </lineage>
</organism>
<dbReference type="PANTHER" id="PTHR15263">
    <property type="entry name" value="I-KAPPA-B-LIKE PROTEIN IKBL"/>
    <property type="match status" value="1"/>
</dbReference>
<dbReference type="InterPro" id="IPR038753">
    <property type="entry name" value="NFKBIL1"/>
</dbReference>
<evidence type="ECO:0000256" key="1">
    <source>
        <dbReference type="ARBA" id="ARBA00004123"/>
    </source>
</evidence>
<name>A0AAD3TU35_9TREE</name>
<evidence type="ECO:0000256" key="6">
    <source>
        <dbReference type="SAM" id="MobiDB-lite"/>
    </source>
</evidence>
<proteinExistence type="predicted"/>
<keyword evidence="8" id="KW-1185">Reference proteome</keyword>
<comment type="caution">
    <text evidence="7">The sequence shown here is derived from an EMBL/GenBank/DDBJ whole genome shotgun (WGS) entry which is preliminary data.</text>
</comment>
<dbReference type="AlphaFoldDB" id="A0AAD3TU35"/>
<evidence type="ECO:0000256" key="5">
    <source>
        <dbReference type="ARBA" id="ARBA00023242"/>
    </source>
</evidence>
<dbReference type="GO" id="GO:0005634">
    <property type="term" value="C:nucleus"/>
    <property type="evidence" value="ECO:0007669"/>
    <property type="project" value="UniProtKB-SubCell"/>
</dbReference>
<protein>
    <submittedName>
        <fullName evidence="7">Uncharacterized protein</fullName>
    </submittedName>
</protein>
<evidence type="ECO:0000313" key="7">
    <source>
        <dbReference type="EMBL" id="GMK56936.1"/>
    </source>
</evidence>
<keyword evidence="4" id="KW-0040">ANK repeat</keyword>
<dbReference type="PANTHER" id="PTHR15263:SF1">
    <property type="entry name" value="NF-KAPPA-B INHIBITOR-LIKE PROTEIN 1"/>
    <property type="match status" value="1"/>
</dbReference>
<comment type="subcellular location">
    <subcellularLocation>
        <location evidence="1">Nucleus</location>
    </subcellularLocation>
</comment>
<keyword evidence="5" id="KW-0539">Nucleus</keyword>
<sequence length="331" mass="37867">MSDGYDIPRPSKINFKETAGESAARIYAKERQRVEKVRERIARANGMPYERKRRRGSDPERARRSAFIDDMNELDDDGLFGNFSFGSELPTFASGLSRFASRLFGARESRARDIFDGPPPMGNMNPDEYRAHIRERFRVAQQDEGAKEYARQRAARRDAEAAAFHAEMIAEEREEREAKRRRRARAAQAAQNAQAAAAETAASKREEAQAQKTERARWRKRCTALFDVEVISVELGFADIPWPVQAAKGVGISIVLRPEDLTTENVKRFLFALADDEGTDRRKILREAIRLFHSDRFHSRVLQRVKQSERERVREGVDVVARILTDLLSAK</sequence>
<keyword evidence="2" id="KW-0597">Phosphoprotein</keyword>
<evidence type="ECO:0000256" key="2">
    <source>
        <dbReference type="ARBA" id="ARBA00022553"/>
    </source>
</evidence>
<feature type="compositionally biased region" description="Low complexity" evidence="6">
    <location>
        <begin position="186"/>
        <end position="201"/>
    </location>
</feature>
<dbReference type="Proteomes" id="UP001222932">
    <property type="component" value="Unassembled WGS sequence"/>
</dbReference>
<accession>A0AAD3TU35</accession>
<feature type="compositionally biased region" description="Basic and acidic residues" evidence="6">
    <location>
        <begin position="202"/>
        <end position="214"/>
    </location>
</feature>
<evidence type="ECO:0000256" key="3">
    <source>
        <dbReference type="ARBA" id="ARBA00022737"/>
    </source>
</evidence>
<evidence type="ECO:0000256" key="4">
    <source>
        <dbReference type="ARBA" id="ARBA00023043"/>
    </source>
</evidence>
<feature type="region of interest" description="Disordered" evidence="6">
    <location>
        <begin position="170"/>
        <end position="214"/>
    </location>
</feature>
<gene>
    <name evidence="7" type="ORF">CspeluHIS016_0307760</name>
</gene>